<dbReference type="PANTHER" id="PTHR36852">
    <property type="entry name" value="PROTEIN GVPL 2"/>
    <property type="match status" value="1"/>
</dbReference>
<accession>A0A0B5AQI9</accession>
<dbReference type="GO" id="GO:0031412">
    <property type="term" value="P:gas vesicle organization"/>
    <property type="evidence" value="ECO:0007669"/>
    <property type="project" value="InterPro"/>
</dbReference>
<dbReference type="STRING" id="1508404.JMA_32130"/>
<comment type="similarity">
    <text evidence="3">Belongs to the gas vesicle GvpF/GvpL family.</text>
</comment>
<dbReference type="KEGG" id="jeo:JMA_32130"/>
<evidence type="ECO:0000256" key="2">
    <source>
        <dbReference type="ARBA" id="ARBA00035108"/>
    </source>
</evidence>
<keyword evidence="5" id="KW-1185">Reference proteome</keyword>
<sequence>MSETGTYIFCGIQTDKPIEGLSVELEDEKRELYTIHYKDAAIVAAKAPMKIYHPKKDNLMMHQKVVSQVMEQNDTVIPVSFGNVFKTDDDVAVLLENLYPQFEKLFPEIKGKIEVGLKAIGKQDWLERQARENPEISKAQKSAAGKSEAAAYYDRIKLGGAAQNLFKSLQKEMEKEMFEPLNDIAVASKKNDPISEKMLLNAAFLIDRDQEEAFDKKVNEIHDKWQDRLDFSYSGPWAAYNFVNIKLTVEDG</sequence>
<name>A0A0B5AQI9_9BACL</name>
<dbReference type="OrthoDB" id="144737at2"/>
<gene>
    <name evidence="4" type="ORF">JMA_32130</name>
</gene>
<dbReference type="Proteomes" id="UP000031449">
    <property type="component" value="Chromosome"/>
</dbReference>
<dbReference type="PANTHER" id="PTHR36852:SF1">
    <property type="entry name" value="PROTEIN GVPL 2"/>
    <property type="match status" value="1"/>
</dbReference>
<reference evidence="4 5" key="1">
    <citation type="submission" date="2014-08" db="EMBL/GenBank/DDBJ databases">
        <title>Complete genome of a marine bacteria Jeotgalibacillus malaysiensis.</title>
        <authorList>
            <person name="Yaakop A.S."/>
            <person name="Chan K.-G."/>
            <person name="Goh K.M."/>
        </authorList>
    </citation>
    <scope>NUCLEOTIDE SEQUENCE [LARGE SCALE GENOMIC DNA]</scope>
    <source>
        <strain evidence="4 5">D5</strain>
    </source>
</reference>
<dbReference type="Pfam" id="PF06386">
    <property type="entry name" value="GvpL_GvpF"/>
    <property type="match status" value="1"/>
</dbReference>
<organism evidence="4 5">
    <name type="scientific">Jeotgalibacillus malaysiensis</name>
    <dbReference type="NCBI Taxonomy" id="1508404"/>
    <lineage>
        <taxon>Bacteria</taxon>
        <taxon>Bacillati</taxon>
        <taxon>Bacillota</taxon>
        <taxon>Bacilli</taxon>
        <taxon>Bacillales</taxon>
        <taxon>Caryophanaceae</taxon>
        <taxon>Jeotgalibacillus</taxon>
    </lineage>
</organism>
<evidence type="ECO:0000256" key="3">
    <source>
        <dbReference type="ARBA" id="ARBA00035643"/>
    </source>
</evidence>
<dbReference type="InterPro" id="IPR009430">
    <property type="entry name" value="GvpL/GvpF"/>
</dbReference>
<evidence type="ECO:0000256" key="1">
    <source>
        <dbReference type="ARBA" id="ARBA00022987"/>
    </source>
</evidence>
<keyword evidence="1" id="KW-0304">Gas vesicle</keyword>
<dbReference type="EMBL" id="CP009416">
    <property type="protein sequence ID" value="AJD92530.1"/>
    <property type="molecule type" value="Genomic_DNA"/>
</dbReference>
<evidence type="ECO:0000313" key="4">
    <source>
        <dbReference type="EMBL" id="AJD92530.1"/>
    </source>
</evidence>
<protein>
    <submittedName>
        <fullName evidence="4">Gas vesicle protein GvpF</fullName>
    </submittedName>
</protein>
<dbReference type="AlphaFoldDB" id="A0A0B5AQI9"/>
<proteinExistence type="inferred from homology"/>
<dbReference type="HOGENOM" id="CLU_065736_3_0_9"/>
<comment type="subcellular location">
    <subcellularLocation>
        <location evidence="2">Gas vesicle</location>
    </subcellularLocation>
</comment>
<evidence type="ECO:0000313" key="5">
    <source>
        <dbReference type="Proteomes" id="UP000031449"/>
    </source>
</evidence>
<dbReference type="GO" id="GO:0031411">
    <property type="term" value="C:gas vesicle"/>
    <property type="evidence" value="ECO:0007669"/>
    <property type="project" value="UniProtKB-SubCell"/>
</dbReference>
<dbReference type="BioCyc" id="JESP1508404:G14D9-12494-MONOMER"/>